<dbReference type="PANTHER" id="PTHR23526">
    <property type="entry name" value="INTEGRAL MEMBRANE TRANSPORT PROTEIN-RELATED"/>
    <property type="match status" value="1"/>
</dbReference>
<feature type="transmembrane region" description="Helical" evidence="2">
    <location>
        <begin position="382"/>
        <end position="404"/>
    </location>
</feature>
<keyword evidence="2" id="KW-0812">Transmembrane</keyword>
<proteinExistence type="predicted"/>
<dbReference type="InterPro" id="IPR011701">
    <property type="entry name" value="MFS"/>
</dbReference>
<dbReference type="InterPro" id="IPR036259">
    <property type="entry name" value="MFS_trans_sf"/>
</dbReference>
<organism evidence="3">
    <name type="scientific">uncultured Anaerotruncus sp</name>
    <dbReference type="NCBI Taxonomy" id="905011"/>
    <lineage>
        <taxon>Bacteria</taxon>
        <taxon>Bacillati</taxon>
        <taxon>Bacillota</taxon>
        <taxon>Clostridia</taxon>
        <taxon>Eubacteriales</taxon>
        <taxon>Oscillospiraceae</taxon>
        <taxon>Anaerotruncus</taxon>
        <taxon>environmental samples</taxon>
    </lineage>
</organism>
<dbReference type="AlphaFoldDB" id="A0A1C6HWA8"/>
<keyword evidence="2" id="KW-1133">Transmembrane helix</keyword>
<dbReference type="PANTHER" id="PTHR23526:SF2">
    <property type="entry name" value="MAJOR FACILITATOR SUPERFAMILY (MFS) PROFILE DOMAIN-CONTAINING PROTEIN"/>
    <property type="match status" value="1"/>
</dbReference>
<feature type="transmembrane region" description="Helical" evidence="2">
    <location>
        <begin position="262"/>
        <end position="280"/>
    </location>
</feature>
<dbReference type="SUPFAM" id="SSF103473">
    <property type="entry name" value="MFS general substrate transporter"/>
    <property type="match status" value="1"/>
</dbReference>
<dbReference type="InterPro" id="IPR052528">
    <property type="entry name" value="Sugar_transport-like"/>
</dbReference>
<feature type="transmembrane region" description="Helical" evidence="2">
    <location>
        <begin position="317"/>
        <end position="340"/>
    </location>
</feature>
<feature type="transmembrane region" description="Helical" evidence="2">
    <location>
        <begin position="150"/>
        <end position="173"/>
    </location>
</feature>
<protein>
    <submittedName>
        <fullName evidence="3">Arabinose efflux permease</fullName>
    </submittedName>
</protein>
<reference evidence="3" key="1">
    <citation type="submission" date="2015-09" db="EMBL/GenBank/DDBJ databases">
        <authorList>
            <consortium name="Pathogen Informatics"/>
        </authorList>
    </citation>
    <scope>NUCLEOTIDE SEQUENCE</scope>
    <source>
        <strain evidence="3">2789STDY5834896</strain>
    </source>
</reference>
<feature type="transmembrane region" description="Helical" evidence="2">
    <location>
        <begin position="352"/>
        <end position="376"/>
    </location>
</feature>
<dbReference type="Gene3D" id="1.20.1250.20">
    <property type="entry name" value="MFS general substrate transporter like domains"/>
    <property type="match status" value="2"/>
</dbReference>
<gene>
    <name evidence="3" type="ORF">SAMEA3545359_01070</name>
</gene>
<dbReference type="GO" id="GO:0005886">
    <property type="term" value="C:plasma membrane"/>
    <property type="evidence" value="ECO:0007669"/>
    <property type="project" value="UniProtKB-SubCell"/>
</dbReference>
<accession>A0A1C6HWA8</accession>
<keyword evidence="2" id="KW-0472">Membrane</keyword>
<evidence type="ECO:0000256" key="2">
    <source>
        <dbReference type="SAM" id="Phobius"/>
    </source>
</evidence>
<sequence length="426" mass="46968">MAEQFTTSDRIKQFLGIQDVSSKFLQVLQVNICYQIFMNLHSIFVNTLFLKLTGDNTAVMQYNTIMMVLSPVMSILCVPMMRRFSGKTTFTIAIVDSLAMYVTFFVVMSRLDQFVVLIALLAAIGQGFFSMTYLNSVAQFSSQGNAGQTVAFMGVTNGVISLGMPFLSGLLISRFEGLAGYYVVFGISTLVALVALYKALRLPQITFNSKKAQFGKMLSIAFHSVTWRSFILSETIKGFRSGVMKFFLNVLIYQIVQSEALVGTNNLLVGLAAILANWVCGRVMRDKNRVKLLYSSVTALAMATALLYFGLNVTTIMFFAVINSFLGCVMDTGYTTMFYLSVDKVPGAKPLSAEFIVFSQVCIGIGGALGTVMMAVLPNTTFMVVTGMLVLVLTQYISSFIMHVQEKDFARIDREKASAKDAQVTR</sequence>
<feature type="transmembrane region" description="Helical" evidence="2">
    <location>
        <begin position="292"/>
        <end position="311"/>
    </location>
</feature>
<comment type="subcellular location">
    <subcellularLocation>
        <location evidence="1">Cell membrane</location>
        <topology evidence="1">Multi-pass membrane protein</topology>
    </subcellularLocation>
</comment>
<evidence type="ECO:0000256" key="1">
    <source>
        <dbReference type="ARBA" id="ARBA00004651"/>
    </source>
</evidence>
<dbReference type="Pfam" id="PF07690">
    <property type="entry name" value="MFS_1"/>
    <property type="match status" value="1"/>
</dbReference>
<evidence type="ECO:0000313" key="3">
    <source>
        <dbReference type="EMBL" id="SCJ61570.1"/>
    </source>
</evidence>
<feature type="transmembrane region" description="Helical" evidence="2">
    <location>
        <begin position="179"/>
        <end position="200"/>
    </location>
</feature>
<feature type="transmembrane region" description="Helical" evidence="2">
    <location>
        <begin position="90"/>
        <end position="108"/>
    </location>
</feature>
<name>A0A1C6HWA8_9FIRM</name>
<feature type="transmembrane region" description="Helical" evidence="2">
    <location>
        <begin position="59"/>
        <end position="78"/>
    </location>
</feature>
<feature type="transmembrane region" description="Helical" evidence="2">
    <location>
        <begin position="114"/>
        <end position="138"/>
    </location>
</feature>
<dbReference type="EMBL" id="FMHG01000001">
    <property type="protein sequence ID" value="SCJ61570.1"/>
    <property type="molecule type" value="Genomic_DNA"/>
</dbReference>
<dbReference type="GO" id="GO:0022857">
    <property type="term" value="F:transmembrane transporter activity"/>
    <property type="evidence" value="ECO:0007669"/>
    <property type="project" value="InterPro"/>
</dbReference>